<evidence type="ECO:0000256" key="20">
    <source>
        <dbReference type="RuleBase" id="RU000442"/>
    </source>
</evidence>
<dbReference type="GO" id="GO:0051539">
    <property type="term" value="F:4 iron, 4 sulfur cluster binding"/>
    <property type="evidence" value="ECO:0007669"/>
    <property type="project" value="UniProtKB-KW"/>
</dbReference>
<dbReference type="OrthoDB" id="2414538at2759"/>
<dbReference type="Gene3D" id="3.90.1600.10">
    <property type="entry name" value="Palm domain of DNA polymerase"/>
    <property type="match status" value="1"/>
</dbReference>
<keyword evidence="18 20" id="KW-0539">Nucleus</keyword>
<evidence type="ECO:0000256" key="1">
    <source>
        <dbReference type="ARBA" id="ARBA00001966"/>
    </source>
</evidence>
<feature type="domain" description="DNA-directed DNA polymerase family B multifunctional" evidence="21">
    <location>
        <begin position="419"/>
        <end position="850"/>
    </location>
</feature>
<evidence type="ECO:0000256" key="3">
    <source>
        <dbReference type="ARBA" id="ARBA00005755"/>
    </source>
</evidence>
<feature type="domain" description="DNA-directed DNA polymerase family B exonuclease" evidence="22">
    <location>
        <begin position="119"/>
        <end position="355"/>
    </location>
</feature>
<keyword evidence="12 20" id="KW-0862">Zinc</keyword>
<dbReference type="InterPro" id="IPR042087">
    <property type="entry name" value="DNA_pol_B_thumb"/>
</dbReference>
<protein>
    <recommendedName>
        <fullName evidence="20">DNA polymerase</fullName>
        <ecNumber evidence="20">2.7.7.7</ecNumber>
    </recommendedName>
</protein>
<feature type="domain" description="C4-type zinc-finger of DNA polymerase delta" evidence="23">
    <location>
        <begin position="888"/>
        <end position="959"/>
    </location>
</feature>
<dbReference type="InterPro" id="IPR050240">
    <property type="entry name" value="DNA_pol_type-B"/>
</dbReference>
<reference evidence="25" key="1">
    <citation type="journal article" date="2018" name="Nat. Microbiol.">
        <title>Leveraging single-cell genomics to expand the fungal tree of life.</title>
        <authorList>
            <person name="Ahrendt S.R."/>
            <person name="Quandt C.A."/>
            <person name="Ciobanu D."/>
            <person name="Clum A."/>
            <person name="Salamov A."/>
            <person name="Andreopoulos B."/>
            <person name="Cheng J.F."/>
            <person name="Woyke T."/>
            <person name="Pelin A."/>
            <person name="Henrissat B."/>
            <person name="Reynolds N.K."/>
            <person name="Benny G.L."/>
            <person name="Smith M.E."/>
            <person name="James T.Y."/>
            <person name="Grigoriev I.V."/>
        </authorList>
    </citation>
    <scope>NUCLEOTIDE SEQUENCE [LARGE SCALE GENOMIC DNA]</scope>
    <source>
        <strain evidence="25">ATCC 52028</strain>
    </source>
</reference>
<dbReference type="InterPro" id="IPR025687">
    <property type="entry name" value="Znf-C4pol"/>
</dbReference>
<keyword evidence="4 20" id="KW-0004">4Fe-4S</keyword>
<keyword evidence="10 20" id="KW-0863">Zinc-finger</keyword>
<dbReference type="GO" id="GO:0006297">
    <property type="term" value="P:nucleotide-excision repair, DNA gap filling"/>
    <property type="evidence" value="ECO:0007669"/>
    <property type="project" value="TreeGrafter"/>
</dbReference>
<keyword evidence="25" id="KW-1185">Reference proteome</keyword>
<dbReference type="GO" id="GO:0008270">
    <property type="term" value="F:zinc ion binding"/>
    <property type="evidence" value="ECO:0007669"/>
    <property type="project" value="UniProtKB-KW"/>
</dbReference>
<keyword evidence="5 20" id="KW-0808">Transferase</keyword>
<dbReference type="GO" id="GO:0043625">
    <property type="term" value="C:delta DNA polymerase complex"/>
    <property type="evidence" value="ECO:0007669"/>
    <property type="project" value="TreeGrafter"/>
</dbReference>
<evidence type="ECO:0000256" key="11">
    <source>
        <dbReference type="ARBA" id="ARBA00022801"/>
    </source>
</evidence>
<evidence type="ECO:0000256" key="17">
    <source>
        <dbReference type="ARBA" id="ARBA00023125"/>
    </source>
</evidence>
<evidence type="ECO:0000256" key="5">
    <source>
        <dbReference type="ARBA" id="ARBA00022679"/>
    </source>
</evidence>
<dbReference type="PANTHER" id="PTHR10322:SF23">
    <property type="entry name" value="DNA POLYMERASE DELTA CATALYTIC SUBUNIT"/>
    <property type="match status" value="1"/>
</dbReference>
<dbReference type="PRINTS" id="PR00106">
    <property type="entry name" value="DNAPOLB"/>
</dbReference>
<evidence type="ECO:0000313" key="25">
    <source>
        <dbReference type="Proteomes" id="UP000274922"/>
    </source>
</evidence>
<dbReference type="GO" id="GO:0003677">
    <property type="term" value="F:DNA binding"/>
    <property type="evidence" value="ECO:0007669"/>
    <property type="project" value="UniProtKB-KW"/>
</dbReference>
<dbReference type="EC" id="2.7.7.7" evidence="20"/>
<evidence type="ECO:0000256" key="6">
    <source>
        <dbReference type="ARBA" id="ARBA00022695"/>
    </source>
</evidence>
<comment type="subcellular location">
    <subcellularLocation>
        <location evidence="2 20">Nucleus</location>
    </subcellularLocation>
</comment>
<keyword evidence="9 20" id="KW-0479">Metal-binding</keyword>
<dbReference type="InterPro" id="IPR043502">
    <property type="entry name" value="DNA/RNA_pol_sf"/>
</dbReference>
<name>A0A4P9X561_9FUNG</name>
<dbReference type="CDD" id="cd05533">
    <property type="entry name" value="POLBc_delta"/>
    <property type="match status" value="1"/>
</dbReference>
<dbReference type="InterPro" id="IPR017964">
    <property type="entry name" value="DNA-dir_DNA_pol_B_CS"/>
</dbReference>
<accession>A0A4P9X561</accession>
<dbReference type="AlphaFoldDB" id="A0A4P9X561"/>
<proteinExistence type="inferred from homology"/>
<evidence type="ECO:0000256" key="7">
    <source>
        <dbReference type="ARBA" id="ARBA00022705"/>
    </source>
</evidence>
<dbReference type="CDD" id="cd05777">
    <property type="entry name" value="DNA_polB_delta_exo"/>
    <property type="match status" value="1"/>
</dbReference>
<dbReference type="Pfam" id="PF03104">
    <property type="entry name" value="DNA_pol_B_exo1"/>
    <property type="match status" value="1"/>
</dbReference>
<dbReference type="Proteomes" id="UP000274922">
    <property type="component" value="Unassembled WGS sequence"/>
</dbReference>
<evidence type="ECO:0000256" key="16">
    <source>
        <dbReference type="ARBA" id="ARBA00023014"/>
    </source>
</evidence>
<evidence type="ECO:0000313" key="24">
    <source>
        <dbReference type="EMBL" id="RKP00258.1"/>
    </source>
</evidence>
<dbReference type="Gene3D" id="3.30.342.10">
    <property type="entry name" value="DNA Polymerase, chain B, domain 1"/>
    <property type="match status" value="1"/>
</dbReference>
<comment type="catalytic activity">
    <reaction evidence="19 20">
        <text>DNA(n) + a 2'-deoxyribonucleoside 5'-triphosphate = DNA(n+1) + diphosphate</text>
        <dbReference type="Rhea" id="RHEA:22508"/>
        <dbReference type="Rhea" id="RHEA-COMP:17339"/>
        <dbReference type="Rhea" id="RHEA-COMP:17340"/>
        <dbReference type="ChEBI" id="CHEBI:33019"/>
        <dbReference type="ChEBI" id="CHEBI:61560"/>
        <dbReference type="ChEBI" id="CHEBI:173112"/>
        <dbReference type="EC" id="2.7.7.7"/>
    </reaction>
</comment>
<evidence type="ECO:0000256" key="10">
    <source>
        <dbReference type="ARBA" id="ARBA00022771"/>
    </source>
</evidence>
<dbReference type="InterPro" id="IPR036397">
    <property type="entry name" value="RNaseH_sf"/>
</dbReference>
<dbReference type="GO" id="GO:0006287">
    <property type="term" value="P:base-excision repair, gap-filling"/>
    <property type="evidence" value="ECO:0007669"/>
    <property type="project" value="TreeGrafter"/>
</dbReference>
<dbReference type="FunFam" id="3.30.420.10:FF:000004">
    <property type="entry name" value="DNA polymerase"/>
    <property type="match status" value="1"/>
</dbReference>
<comment type="cofactor">
    <cofactor evidence="1 20">
        <name>[4Fe-4S] cluster</name>
        <dbReference type="ChEBI" id="CHEBI:49883"/>
    </cofactor>
</comment>
<dbReference type="EMBL" id="ML014226">
    <property type="protein sequence ID" value="RKP00258.1"/>
    <property type="molecule type" value="Genomic_DNA"/>
</dbReference>
<keyword evidence="15 20" id="KW-0408">Iron</keyword>
<dbReference type="PANTHER" id="PTHR10322">
    <property type="entry name" value="DNA POLYMERASE CATALYTIC SUBUNIT"/>
    <property type="match status" value="1"/>
</dbReference>
<dbReference type="Pfam" id="PF14260">
    <property type="entry name" value="zf-C4pol"/>
    <property type="match status" value="1"/>
</dbReference>
<organism evidence="24 25">
    <name type="scientific">Caulochytrium protostelioides</name>
    <dbReference type="NCBI Taxonomy" id="1555241"/>
    <lineage>
        <taxon>Eukaryota</taxon>
        <taxon>Fungi</taxon>
        <taxon>Fungi incertae sedis</taxon>
        <taxon>Chytridiomycota</taxon>
        <taxon>Chytridiomycota incertae sedis</taxon>
        <taxon>Chytridiomycetes</taxon>
        <taxon>Caulochytriales</taxon>
        <taxon>Caulochytriaceae</taxon>
        <taxon>Caulochytrium</taxon>
    </lineage>
</organism>
<evidence type="ECO:0000256" key="18">
    <source>
        <dbReference type="ARBA" id="ARBA00023242"/>
    </source>
</evidence>
<keyword evidence="6 20" id="KW-0548">Nucleotidyltransferase</keyword>
<evidence type="ECO:0000259" key="23">
    <source>
        <dbReference type="Pfam" id="PF14260"/>
    </source>
</evidence>
<dbReference type="InterPro" id="IPR012337">
    <property type="entry name" value="RNaseH-like_sf"/>
</dbReference>
<sequence>MPNPYGLHRAPSLRLYGVTDDGNAVVAHVFGFHPYLWVPAPPSLRPSDLPDLCAKLNNVVMGLSRWGHHAHSTARSIFHYTAHAIPYLKIICNTMDHLRATRKLCEQGTPLLNPHGTMTYESTTAFPLRYMIDTGIVGCSWLTFPKGTWYRTAPNERGATVQLEVDVHWKSTINHGVDGPWSRIAPLRIFSFDIECGGRRGVFPEAQIDPIIQIANMVTRQGENYPFIRNIFTLKSCSSIPGSHVMSFENEADMLCAWADFFRTADPDIVTGYNTQNFDFPYLLDRAEALKIAHRFSFLGRMRTVKTEAKTSRFSSKAFGTRESRLINTEGRIQFDVLQVMLRDHKLRSYSLNSVSYHFLGEQKEDVHHSIISDLQNGNEETRRRLAVYCLKDAYLPQRLLDKLMCIINYTEMARVTGVPLNYLLTRGQQIKVLSQLHRKAQPENFLIPNLPGQGTDDQYEGAIVIEPEKGFYADPVATLDFNSLYPSIMQAHNLCYTTYIPDDHSLKRNGVEPGQYVITPNKDRFVTADVRKGLLPTILEDLLSARKRAKADLKRETDPFKRAVLDGRQLALKVSANSVYGFTGATVGKLPLLAISSSVTAYGREMIEATKAHVEQQFTRANGYATDAKVIYGDTDSVMVLFGTKDIKEAMRLGNEAAVAVTKTFKRPINLEFEKVYWPYLLINKKRYAGLYWTNPDKADKMDCKGIETVRRDSCALVSKVINTSLHKILIDRDIDGAEQFVKSTIRSLLNNRIDLSDLVISKSLGKSEYAGKQAHNELAERMRKRDAGSAPAQGDRVAYVIVRGARNAAAYEKAEDPIYVLENNLPIDTKYYLENQLSKPLLRIFEPILGPVKSQSLLSGDHTRGVTVAAPTTGGLMKFAVKTFLCPGCKTPLKKTDGVVCQHCRTQAPQLYMKQLRLAREAEERYARLWTQCQRCQGSLHQDVICTSQDCPIFYMRKKSQKDVSTAMAALERFDTSW</sequence>
<evidence type="ECO:0000256" key="19">
    <source>
        <dbReference type="ARBA" id="ARBA00049244"/>
    </source>
</evidence>
<dbReference type="FunFam" id="1.10.287.690:FF:000001">
    <property type="entry name" value="DNA polymerase"/>
    <property type="match status" value="1"/>
</dbReference>
<keyword evidence="13" id="KW-0269">Exonuclease</keyword>
<evidence type="ECO:0000256" key="4">
    <source>
        <dbReference type="ARBA" id="ARBA00022485"/>
    </source>
</evidence>
<dbReference type="SUPFAM" id="SSF56672">
    <property type="entry name" value="DNA/RNA polymerases"/>
    <property type="match status" value="1"/>
</dbReference>
<dbReference type="InterPro" id="IPR006134">
    <property type="entry name" value="DNA-dir_DNA_pol_B_multi_dom"/>
</dbReference>
<dbReference type="Gene3D" id="1.10.132.60">
    <property type="entry name" value="DNA polymerase family B, C-terminal domain"/>
    <property type="match status" value="1"/>
</dbReference>
<dbReference type="GO" id="GO:0003887">
    <property type="term" value="F:DNA-directed DNA polymerase activity"/>
    <property type="evidence" value="ECO:0007669"/>
    <property type="project" value="UniProtKB-KW"/>
</dbReference>
<evidence type="ECO:0000256" key="9">
    <source>
        <dbReference type="ARBA" id="ARBA00022723"/>
    </source>
</evidence>
<dbReference type="SMART" id="SM00486">
    <property type="entry name" value="POLBc"/>
    <property type="match status" value="1"/>
</dbReference>
<dbReference type="GO" id="GO:0008296">
    <property type="term" value="F:3'-5'-DNA exonuclease activity"/>
    <property type="evidence" value="ECO:0007669"/>
    <property type="project" value="TreeGrafter"/>
</dbReference>
<evidence type="ECO:0000256" key="14">
    <source>
        <dbReference type="ARBA" id="ARBA00022932"/>
    </source>
</evidence>
<dbReference type="STRING" id="1555241.A0A4P9X561"/>
<gene>
    <name evidence="24" type="ORF">CXG81DRAFT_13445</name>
</gene>
<keyword evidence="11" id="KW-0378">Hydrolase</keyword>
<dbReference type="Gene3D" id="3.30.420.10">
    <property type="entry name" value="Ribonuclease H-like superfamily/Ribonuclease H"/>
    <property type="match status" value="1"/>
</dbReference>
<keyword evidence="16 20" id="KW-0411">Iron-sulfur</keyword>
<dbReference type="FunFam" id="1.10.132.60:FF:000001">
    <property type="entry name" value="DNA polymerase"/>
    <property type="match status" value="1"/>
</dbReference>
<keyword evidence="14 20" id="KW-0239">DNA-directed DNA polymerase</keyword>
<dbReference type="GO" id="GO:0045004">
    <property type="term" value="P:DNA replication proofreading"/>
    <property type="evidence" value="ECO:0007669"/>
    <property type="project" value="TreeGrafter"/>
</dbReference>
<dbReference type="PROSITE" id="PS00116">
    <property type="entry name" value="DNA_POLYMERASE_B"/>
    <property type="match status" value="1"/>
</dbReference>
<comment type="similarity">
    <text evidence="3 20">Belongs to the DNA polymerase type-B family.</text>
</comment>
<evidence type="ECO:0000256" key="13">
    <source>
        <dbReference type="ARBA" id="ARBA00022839"/>
    </source>
</evidence>
<evidence type="ECO:0000256" key="12">
    <source>
        <dbReference type="ARBA" id="ARBA00022833"/>
    </source>
</evidence>
<keyword evidence="17 20" id="KW-0238">DNA-binding</keyword>
<keyword evidence="8" id="KW-0540">Nuclease</keyword>
<evidence type="ECO:0000259" key="22">
    <source>
        <dbReference type="Pfam" id="PF03104"/>
    </source>
</evidence>
<dbReference type="InterPro" id="IPR006133">
    <property type="entry name" value="DNA-dir_DNA_pol_B_exonuc"/>
</dbReference>
<keyword evidence="7 20" id="KW-0235">DNA replication</keyword>
<evidence type="ECO:0000256" key="8">
    <source>
        <dbReference type="ARBA" id="ARBA00022722"/>
    </source>
</evidence>
<evidence type="ECO:0000259" key="21">
    <source>
        <dbReference type="Pfam" id="PF00136"/>
    </source>
</evidence>
<dbReference type="Gene3D" id="1.10.287.690">
    <property type="entry name" value="Helix hairpin bin"/>
    <property type="match status" value="1"/>
</dbReference>
<dbReference type="Pfam" id="PF00136">
    <property type="entry name" value="DNA_pol_B"/>
    <property type="match status" value="1"/>
</dbReference>
<dbReference type="GO" id="GO:0000166">
    <property type="term" value="F:nucleotide binding"/>
    <property type="evidence" value="ECO:0007669"/>
    <property type="project" value="InterPro"/>
</dbReference>
<dbReference type="NCBIfam" id="TIGR00592">
    <property type="entry name" value="pol2"/>
    <property type="match status" value="1"/>
</dbReference>
<evidence type="ECO:0000256" key="2">
    <source>
        <dbReference type="ARBA" id="ARBA00004123"/>
    </source>
</evidence>
<dbReference type="InterPro" id="IPR023211">
    <property type="entry name" value="DNA_pol_palm_dom_sf"/>
</dbReference>
<evidence type="ECO:0000256" key="15">
    <source>
        <dbReference type="ARBA" id="ARBA00023004"/>
    </source>
</evidence>
<dbReference type="InterPro" id="IPR006172">
    <property type="entry name" value="DNA-dir_DNA_pol_B"/>
</dbReference>
<dbReference type="SUPFAM" id="SSF53098">
    <property type="entry name" value="Ribonuclease H-like"/>
    <property type="match status" value="1"/>
</dbReference>